<dbReference type="RefSeq" id="WP_405345728.1">
    <property type="nucleotide sequence ID" value="NZ_JAZHOJ010000047.1"/>
</dbReference>
<sequence length="247" mass="27738">PIGVGTECNSALTVALRNMLSRSERSGFLNKHPQFARGFVGHKQDPLYKAEDYELLTPESIEEIPLDNNLITTINEWLKYSKEDANRRNYFKMGKDFENYIISKLSSPESLEYKALEQKIPDLSERSIYTQVYFCINGDQTGNCTNEGDYFIADFVFVKEIQVGNTSILDARIEDTKLSVNTDFTKNQKAAMNLSKYYIRSIPTESRSNPIKGNPLPNFQKGASVSKSGSFIKIYSGGSATSFGGVK</sequence>
<organism evidence="1 2">
    <name type="scientific">Flavobacterium covae</name>
    <dbReference type="NCBI Taxonomy" id="2906076"/>
    <lineage>
        <taxon>Bacteria</taxon>
        <taxon>Pseudomonadati</taxon>
        <taxon>Bacteroidota</taxon>
        <taxon>Flavobacteriia</taxon>
        <taxon>Flavobacteriales</taxon>
        <taxon>Flavobacteriaceae</taxon>
        <taxon>Flavobacterium</taxon>
    </lineage>
</organism>
<dbReference type="Proteomes" id="UP001621713">
    <property type="component" value="Unassembled WGS sequence"/>
</dbReference>
<accession>A0ABW8PM95</accession>
<feature type="non-terminal residue" evidence="1">
    <location>
        <position position="1"/>
    </location>
</feature>
<evidence type="ECO:0000313" key="1">
    <source>
        <dbReference type="EMBL" id="MFK7004819.1"/>
    </source>
</evidence>
<proteinExistence type="predicted"/>
<name>A0ABW8PM95_9FLAO</name>
<dbReference type="EMBL" id="JAZHOJ010000047">
    <property type="protein sequence ID" value="MFK7004819.1"/>
    <property type="molecule type" value="Genomic_DNA"/>
</dbReference>
<keyword evidence="2" id="KW-1185">Reference proteome</keyword>
<protein>
    <submittedName>
        <fullName evidence="1">Uncharacterized protein</fullName>
    </submittedName>
</protein>
<gene>
    <name evidence="1" type="ORF">V3467_13335</name>
</gene>
<reference evidence="1 2" key="1">
    <citation type="submission" date="2024-02" db="EMBL/GenBank/DDBJ databases">
        <title>Comparative Genomic Analysis of Flavobacterium Species Causing Columnaris Disease of Freshwater Fish in Thailand: Insights into Virulence and Resistance Mechanisms.</title>
        <authorList>
            <person name="Nguyen D."/>
            <person name="Chokmangmeepisarn P."/>
            <person name="Khianchaikhan K."/>
            <person name="Morishita M."/>
            <person name="Bunnoy A."/>
            <person name="Rodkhum C."/>
        </authorList>
    </citation>
    <scope>NUCLEOTIDE SEQUENCE [LARGE SCALE GENOMIC DNA]</scope>
    <source>
        <strain evidence="1 2">PCBSB2203</strain>
    </source>
</reference>
<comment type="caution">
    <text evidence="1">The sequence shown here is derived from an EMBL/GenBank/DDBJ whole genome shotgun (WGS) entry which is preliminary data.</text>
</comment>
<evidence type="ECO:0000313" key="2">
    <source>
        <dbReference type="Proteomes" id="UP001621713"/>
    </source>
</evidence>